<dbReference type="GO" id="GO:0016787">
    <property type="term" value="F:hydrolase activity"/>
    <property type="evidence" value="ECO:0007669"/>
    <property type="project" value="UniProtKB-KW"/>
</dbReference>
<sequence length="115" mass="12769">MRREVLLISEIIDAAERIIDLSLGASVEDLDADRTRREALLWSFTVLGEACGQLDDDVRSAHQGVPWQAPRDLRNRVVHGYWQVSTSILLATAQDDIPGFLEAVRVVQRSLGDGS</sequence>
<reference evidence="9" key="1">
    <citation type="submission" date="2020-05" db="EMBL/GenBank/DDBJ databases">
        <authorList>
            <person name="Chiriac C."/>
            <person name="Salcher M."/>
            <person name="Ghai R."/>
            <person name="Kavagutti S V."/>
        </authorList>
    </citation>
    <scope>NUCLEOTIDE SEQUENCE</scope>
</reference>
<dbReference type="GO" id="GO:0110001">
    <property type="term" value="C:toxin-antitoxin complex"/>
    <property type="evidence" value="ECO:0007669"/>
    <property type="project" value="InterPro"/>
</dbReference>
<evidence type="ECO:0000313" key="9">
    <source>
        <dbReference type="EMBL" id="CAB4846139.1"/>
    </source>
</evidence>
<keyword evidence="1" id="KW-0597">Phosphoprotein</keyword>
<dbReference type="EMBL" id="CAFAAV010000013">
    <property type="protein sequence ID" value="CAB4804100.1"/>
    <property type="molecule type" value="Genomic_DNA"/>
</dbReference>
<evidence type="ECO:0000313" key="8">
    <source>
        <dbReference type="EMBL" id="CAB4804100.1"/>
    </source>
</evidence>
<evidence type="ECO:0000256" key="3">
    <source>
        <dbReference type="ARBA" id="ARBA00022722"/>
    </source>
</evidence>
<dbReference type="InterPro" id="IPR051813">
    <property type="entry name" value="HepT_RNase_toxin"/>
</dbReference>
<keyword evidence="2" id="KW-1277">Toxin-antitoxin system</keyword>
<dbReference type="EMBL" id="CAFBOL010000038">
    <property type="protein sequence ID" value="CAB4992776.1"/>
    <property type="molecule type" value="Genomic_DNA"/>
</dbReference>
<keyword evidence="3" id="KW-0540">Nuclease</keyword>
<keyword evidence="4" id="KW-0547">Nucleotide-binding</keyword>
<dbReference type="AlphaFoldDB" id="A0A6J7BQ58"/>
<evidence type="ECO:0000313" key="6">
    <source>
        <dbReference type="EMBL" id="CAB4363161.1"/>
    </source>
</evidence>
<dbReference type="InterPro" id="IPR008201">
    <property type="entry name" value="HepT-like"/>
</dbReference>
<evidence type="ECO:0000256" key="1">
    <source>
        <dbReference type="ARBA" id="ARBA00022553"/>
    </source>
</evidence>
<keyword evidence="5" id="KW-0378">Hydrolase</keyword>
<accession>A0A6J7BQ58</accession>
<evidence type="ECO:0000313" key="11">
    <source>
        <dbReference type="EMBL" id="CAB4992776.1"/>
    </source>
</evidence>
<organism evidence="9">
    <name type="scientific">freshwater metagenome</name>
    <dbReference type="NCBI Taxonomy" id="449393"/>
    <lineage>
        <taxon>unclassified sequences</taxon>
        <taxon>metagenomes</taxon>
        <taxon>ecological metagenomes</taxon>
    </lineage>
</organism>
<dbReference type="EMBL" id="CAEZYF010000012">
    <property type="protein sequence ID" value="CAB4729642.1"/>
    <property type="molecule type" value="Genomic_DNA"/>
</dbReference>
<dbReference type="PANTHER" id="PTHR34139:SF1">
    <property type="entry name" value="RNASE MJ1380-RELATED"/>
    <property type="match status" value="1"/>
</dbReference>
<dbReference type="Pfam" id="PF01934">
    <property type="entry name" value="HepT-like"/>
    <property type="match status" value="1"/>
</dbReference>
<proteinExistence type="predicted"/>
<dbReference type="EMBL" id="CAFBMT010000004">
    <property type="protein sequence ID" value="CAB4921534.1"/>
    <property type="molecule type" value="Genomic_DNA"/>
</dbReference>
<dbReference type="GO" id="GO:0004540">
    <property type="term" value="F:RNA nuclease activity"/>
    <property type="evidence" value="ECO:0007669"/>
    <property type="project" value="InterPro"/>
</dbReference>
<name>A0A6J7BQ58_9ZZZZ</name>
<evidence type="ECO:0000313" key="7">
    <source>
        <dbReference type="EMBL" id="CAB4729642.1"/>
    </source>
</evidence>
<dbReference type="EMBL" id="CAFBIY010000003">
    <property type="protein sequence ID" value="CAB4846139.1"/>
    <property type="molecule type" value="Genomic_DNA"/>
</dbReference>
<evidence type="ECO:0000256" key="5">
    <source>
        <dbReference type="ARBA" id="ARBA00022801"/>
    </source>
</evidence>
<evidence type="ECO:0000313" key="10">
    <source>
        <dbReference type="EMBL" id="CAB4921534.1"/>
    </source>
</evidence>
<dbReference type="EMBL" id="CAESGF010000004">
    <property type="protein sequence ID" value="CAB4363161.1"/>
    <property type="molecule type" value="Genomic_DNA"/>
</dbReference>
<dbReference type="GO" id="GO:0000166">
    <property type="term" value="F:nucleotide binding"/>
    <property type="evidence" value="ECO:0007669"/>
    <property type="project" value="UniProtKB-KW"/>
</dbReference>
<evidence type="ECO:0000256" key="2">
    <source>
        <dbReference type="ARBA" id="ARBA00022649"/>
    </source>
</evidence>
<dbReference type="PANTHER" id="PTHR34139">
    <property type="entry name" value="UPF0331 PROTEIN MJ0127"/>
    <property type="match status" value="1"/>
</dbReference>
<gene>
    <name evidence="7" type="ORF">UFOPK2656_02015</name>
    <name evidence="8" type="ORF">UFOPK3099_00297</name>
    <name evidence="9" type="ORF">UFOPK3267_00116</name>
    <name evidence="10" type="ORF">UFOPK3651_00883</name>
    <name evidence="11" type="ORF">UFOPK3931_01580</name>
    <name evidence="6" type="ORF">UFOPK4189_00942</name>
</gene>
<evidence type="ECO:0000256" key="4">
    <source>
        <dbReference type="ARBA" id="ARBA00022741"/>
    </source>
</evidence>
<protein>
    <submittedName>
        <fullName evidence="9">Unannotated protein</fullName>
    </submittedName>
</protein>